<evidence type="ECO:0000313" key="12">
    <source>
        <dbReference type="EMBL" id="KJY83016.1"/>
    </source>
</evidence>
<dbReference type="SUPFAM" id="SSF58104">
    <property type="entry name" value="Methyl-accepting chemotaxis protein (MCP) signaling domain"/>
    <property type="match status" value="1"/>
</dbReference>
<dbReference type="OrthoDB" id="6092731at2"/>
<dbReference type="InterPro" id="IPR004089">
    <property type="entry name" value="MCPsignal_dom"/>
</dbReference>
<dbReference type="PROSITE" id="PS50885">
    <property type="entry name" value="HAMP"/>
    <property type="match status" value="1"/>
</dbReference>
<comment type="caution">
    <text evidence="12">The sequence shown here is derived from an EMBL/GenBank/DDBJ whole genome shotgun (WGS) entry which is preliminary data.</text>
</comment>
<organism evidence="12 13">
    <name type="scientific">Vibrio galatheae</name>
    <dbReference type="NCBI Taxonomy" id="579748"/>
    <lineage>
        <taxon>Bacteria</taxon>
        <taxon>Pseudomonadati</taxon>
        <taxon>Pseudomonadota</taxon>
        <taxon>Gammaproteobacteria</taxon>
        <taxon>Vibrionales</taxon>
        <taxon>Vibrionaceae</taxon>
        <taxon>Vibrio</taxon>
    </lineage>
</organism>
<dbReference type="STRING" id="579748.TW81_10640"/>
<dbReference type="InterPro" id="IPR003660">
    <property type="entry name" value="HAMP_dom"/>
</dbReference>
<comment type="similarity">
    <text evidence="6">Belongs to the methyl-accepting chemotaxis (MCP) protein family.</text>
</comment>
<dbReference type="PANTHER" id="PTHR32089">
    <property type="entry name" value="METHYL-ACCEPTING CHEMOTAXIS PROTEIN MCPB"/>
    <property type="match status" value="1"/>
</dbReference>
<keyword evidence="2 9" id="KW-0812">Transmembrane</keyword>
<dbReference type="PATRIC" id="fig|579748.3.peg.2190"/>
<reference evidence="12 13" key="1">
    <citation type="journal article" date="2015" name="BMC Genomics">
        <title>Genome mining reveals unlocked bioactive potential of marine Gram-negative bacteria.</title>
        <authorList>
            <person name="Machado H."/>
            <person name="Sonnenschein E.C."/>
            <person name="Melchiorsen J."/>
            <person name="Gram L."/>
        </authorList>
    </citation>
    <scope>NUCLEOTIDE SEQUENCE [LARGE SCALE GENOMIC DNA]</scope>
    <source>
        <strain evidence="12 13">S2757</strain>
    </source>
</reference>
<evidence type="ECO:0000256" key="3">
    <source>
        <dbReference type="ARBA" id="ARBA00022989"/>
    </source>
</evidence>
<dbReference type="CDD" id="cd11386">
    <property type="entry name" value="MCP_signal"/>
    <property type="match status" value="1"/>
</dbReference>
<comment type="subcellular location">
    <subcellularLocation>
        <location evidence="1">Membrane</location>
        <topology evidence="1">Multi-pass membrane protein</topology>
    </subcellularLocation>
</comment>
<gene>
    <name evidence="12" type="ORF">TW81_10640</name>
</gene>
<evidence type="ECO:0000259" key="10">
    <source>
        <dbReference type="PROSITE" id="PS50111"/>
    </source>
</evidence>
<dbReference type="RefSeq" id="WP_045955701.1">
    <property type="nucleotide sequence ID" value="NZ_JXXV01000017.1"/>
</dbReference>
<dbReference type="AlphaFoldDB" id="A0A0F4NLT6"/>
<feature type="transmembrane region" description="Helical" evidence="9">
    <location>
        <begin position="272"/>
        <end position="292"/>
    </location>
</feature>
<evidence type="ECO:0000256" key="2">
    <source>
        <dbReference type="ARBA" id="ARBA00022692"/>
    </source>
</evidence>
<evidence type="ECO:0000256" key="1">
    <source>
        <dbReference type="ARBA" id="ARBA00004141"/>
    </source>
</evidence>
<evidence type="ECO:0000256" key="8">
    <source>
        <dbReference type="SAM" id="Coils"/>
    </source>
</evidence>
<dbReference type="SMART" id="SM00283">
    <property type="entry name" value="MA"/>
    <property type="match status" value="1"/>
</dbReference>
<dbReference type="PROSITE" id="PS50111">
    <property type="entry name" value="CHEMOTAXIS_TRANSDUC_2"/>
    <property type="match status" value="1"/>
</dbReference>
<dbReference type="GO" id="GO:0006935">
    <property type="term" value="P:chemotaxis"/>
    <property type="evidence" value="ECO:0007669"/>
    <property type="project" value="UniProtKB-ARBA"/>
</dbReference>
<feature type="coiled-coil region" evidence="8">
    <location>
        <begin position="197"/>
        <end position="224"/>
    </location>
</feature>
<dbReference type="Gene3D" id="1.10.287.950">
    <property type="entry name" value="Methyl-accepting chemotaxis protein"/>
    <property type="match status" value="1"/>
</dbReference>
<feature type="coiled-coil region" evidence="8">
    <location>
        <begin position="586"/>
        <end position="613"/>
    </location>
</feature>
<evidence type="ECO:0000259" key="11">
    <source>
        <dbReference type="PROSITE" id="PS50885"/>
    </source>
</evidence>
<evidence type="ECO:0000256" key="9">
    <source>
        <dbReference type="SAM" id="Phobius"/>
    </source>
</evidence>
<feature type="domain" description="HAMP" evidence="11">
    <location>
        <begin position="295"/>
        <end position="349"/>
    </location>
</feature>
<protein>
    <submittedName>
        <fullName evidence="12">Chemotaxis protein</fullName>
    </submittedName>
</protein>
<name>A0A0F4NLT6_9VIBR</name>
<keyword evidence="3 9" id="KW-1133">Transmembrane helix</keyword>
<proteinExistence type="inferred from homology"/>
<keyword evidence="4 9" id="KW-0472">Membrane</keyword>
<dbReference type="GO" id="GO:0007165">
    <property type="term" value="P:signal transduction"/>
    <property type="evidence" value="ECO:0007669"/>
    <property type="project" value="UniProtKB-KW"/>
</dbReference>
<keyword evidence="5 7" id="KW-0807">Transducer</keyword>
<dbReference type="PANTHER" id="PTHR32089:SF119">
    <property type="entry name" value="METHYL-ACCEPTING CHEMOTAXIS PROTEIN CTPL"/>
    <property type="match status" value="1"/>
</dbReference>
<keyword evidence="8" id="KW-0175">Coiled coil</keyword>
<evidence type="ECO:0000256" key="4">
    <source>
        <dbReference type="ARBA" id="ARBA00023136"/>
    </source>
</evidence>
<evidence type="ECO:0000256" key="7">
    <source>
        <dbReference type="PROSITE-ProRule" id="PRU00284"/>
    </source>
</evidence>
<dbReference type="GO" id="GO:0016020">
    <property type="term" value="C:membrane"/>
    <property type="evidence" value="ECO:0007669"/>
    <property type="project" value="UniProtKB-SubCell"/>
</dbReference>
<dbReference type="EMBL" id="JXXV01000017">
    <property type="protein sequence ID" value="KJY83016.1"/>
    <property type="molecule type" value="Genomic_DNA"/>
</dbReference>
<dbReference type="Proteomes" id="UP000033673">
    <property type="component" value="Unassembled WGS sequence"/>
</dbReference>
<dbReference type="FunFam" id="1.10.287.950:FF:000001">
    <property type="entry name" value="Methyl-accepting chemotaxis sensory transducer"/>
    <property type="match status" value="1"/>
</dbReference>
<keyword evidence="13" id="KW-1185">Reference proteome</keyword>
<accession>A0A0F4NLT6</accession>
<dbReference type="CDD" id="cd06225">
    <property type="entry name" value="HAMP"/>
    <property type="match status" value="1"/>
</dbReference>
<dbReference type="Pfam" id="PF00015">
    <property type="entry name" value="MCPsignal"/>
    <property type="match status" value="1"/>
</dbReference>
<evidence type="ECO:0000256" key="5">
    <source>
        <dbReference type="ARBA" id="ARBA00023224"/>
    </source>
</evidence>
<evidence type="ECO:0000256" key="6">
    <source>
        <dbReference type="ARBA" id="ARBA00029447"/>
    </source>
</evidence>
<evidence type="ECO:0000313" key="13">
    <source>
        <dbReference type="Proteomes" id="UP000033673"/>
    </source>
</evidence>
<feature type="domain" description="Methyl-accepting transducer" evidence="10">
    <location>
        <begin position="354"/>
        <end position="597"/>
    </location>
</feature>
<sequence length="626" mass="67799">MDMLALSQKQKVMLFLVVLALGFVALAGFTSSRLTQMSDQYHLSSNISTGSMSIYQTQSKILTLSSNLDNLNGSQVAKASQDITDIASAINNDAEFLSSLGLSEQADNLKRNVSLFESAAKPWLNLMQELGFTIDEGKLGELKQLAATIEQKIAETGMVTLNSDFQAMVKSQQNYLLQPNEENLKLFNRAMGSFESMSNVYAMLELYEKEIEQYKSTFVRVSELSQQLGSVEQQLLSSKAQLTQLIGAITNELSDISQQYQTSANHTSEQTLWSVLAACIVLAVLTVAIFVMQSSSLAKSLARTREVLHGLSNGDLSQRMVMTKNPNDEFNQLASSINESCENLGALVRGVQDSSQALSGNAAELNQGLDMLAHHQSEVFGQTQLLASATEEVSVTTQEVSNSLEFVSEISRSSTHAAEEGAKVIGAAIGSLEEVGTILTSAAGHIQLLEEASSKVDSVMDIINGIAEQTNLLALNAAIEAARAGEQGRGFAVVADEVRSLAVRTVDAVTEISDTIDTMKKESAEVIQYIGQSESSMATGRERGQEAMDALKLITEKADEASHQTEVIFSSIRELATTSQSMADSMTQISTAMKELEQNNEQLKHVSGVVEQRSDSLNQDCQKFTI</sequence>